<comment type="subcellular location">
    <subcellularLocation>
        <location evidence="1">Membrane</location>
        <topology evidence="1">Multi-pass membrane protein</topology>
    </subcellularLocation>
</comment>
<evidence type="ECO:0008006" key="12">
    <source>
        <dbReference type="Google" id="ProtNLM"/>
    </source>
</evidence>
<evidence type="ECO:0000256" key="8">
    <source>
        <dbReference type="RuleBase" id="RU000477"/>
    </source>
</evidence>
<evidence type="ECO:0000256" key="3">
    <source>
        <dbReference type="ARBA" id="ARBA00022448"/>
    </source>
</evidence>
<evidence type="ECO:0000313" key="11">
    <source>
        <dbReference type="Proteomes" id="UP000728032"/>
    </source>
</evidence>
<name>A0A7R9LU60_9ACAR</name>
<dbReference type="SUPFAM" id="SSF81338">
    <property type="entry name" value="Aquaporin-like"/>
    <property type="match status" value="1"/>
</dbReference>
<dbReference type="PANTHER" id="PTHR43829:SF9">
    <property type="entry name" value="AQUAPORIN-9"/>
    <property type="match status" value="1"/>
</dbReference>
<dbReference type="PRINTS" id="PR00783">
    <property type="entry name" value="MINTRINSICP"/>
</dbReference>
<keyword evidence="11" id="KW-1185">Reference proteome</keyword>
<evidence type="ECO:0000256" key="6">
    <source>
        <dbReference type="ARBA" id="ARBA00023136"/>
    </source>
</evidence>
<dbReference type="GO" id="GO:0016323">
    <property type="term" value="C:basolateral plasma membrane"/>
    <property type="evidence" value="ECO:0007669"/>
    <property type="project" value="TreeGrafter"/>
</dbReference>
<dbReference type="InterPro" id="IPR023271">
    <property type="entry name" value="Aquaporin-like"/>
</dbReference>
<proteinExistence type="inferred from homology"/>
<feature type="transmembrane region" description="Helical" evidence="9">
    <location>
        <begin position="169"/>
        <end position="190"/>
    </location>
</feature>
<comment type="function">
    <text evidence="7">Aquaglyceroporin that may modulate the water content and osmolytes during anhydrobiosis.</text>
</comment>
<feature type="transmembrane region" description="Helical" evidence="9">
    <location>
        <begin position="107"/>
        <end position="128"/>
    </location>
</feature>
<organism evidence="10">
    <name type="scientific">Oppiella nova</name>
    <dbReference type="NCBI Taxonomy" id="334625"/>
    <lineage>
        <taxon>Eukaryota</taxon>
        <taxon>Metazoa</taxon>
        <taxon>Ecdysozoa</taxon>
        <taxon>Arthropoda</taxon>
        <taxon>Chelicerata</taxon>
        <taxon>Arachnida</taxon>
        <taxon>Acari</taxon>
        <taxon>Acariformes</taxon>
        <taxon>Sarcoptiformes</taxon>
        <taxon>Oribatida</taxon>
        <taxon>Brachypylina</taxon>
        <taxon>Oppioidea</taxon>
        <taxon>Oppiidae</taxon>
        <taxon>Oppiella</taxon>
    </lineage>
</organism>
<evidence type="ECO:0000256" key="9">
    <source>
        <dbReference type="SAM" id="Phobius"/>
    </source>
</evidence>
<dbReference type="Pfam" id="PF00230">
    <property type="entry name" value="MIP"/>
    <property type="match status" value="1"/>
</dbReference>
<dbReference type="InterPro" id="IPR000425">
    <property type="entry name" value="MIP"/>
</dbReference>
<evidence type="ECO:0000256" key="4">
    <source>
        <dbReference type="ARBA" id="ARBA00022692"/>
    </source>
</evidence>
<evidence type="ECO:0000256" key="1">
    <source>
        <dbReference type="ARBA" id="ARBA00004141"/>
    </source>
</evidence>
<keyword evidence="4 8" id="KW-0812">Transmembrane</keyword>
<dbReference type="Proteomes" id="UP000728032">
    <property type="component" value="Unassembled WGS sequence"/>
</dbReference>
<feature type="transmembrane region" description="Helical" evidence="9">
    <location>
        <begin position="63"/>
        <end position="87"/>
    </location>
</feature>
<sequence length="303" mass="32906">MSNNNNVRRDEDSALTSNIRQLIKELMAEFLGTYMLLLIGCSGTAAYVLNIKGIPNKPVDYAGVNYCWGFGAFVGICASMAISGGHINPAVSIAFATLRRFPWTKVGPYILAQTVGAFLGAATAYLVYLDQINMQHNLEPLRNHTELRAFGDALSTGGIFATYPAAHSTLLVCFIEQVVATCSLLISVMVVVDKNNLNVPMFLQPFLLAFVIATHAQAFGFNTGCAMNPARDFGPRLFTAMAGWGLNVFSPLDGHYWWSAGIAGPTLGAVMGVWIYYYVIEYFYSPPKGLNTSVDGINDTKPV</sequence>
<feature type="transmembrane region" description="Helical" evidence="9">
    <location>
        <begin position="202"/>
        <end position="221"/>
    </location>
</feature>
<dbReference type="Gene3D" id="1.20.1080.10">
    <property type="entry name" value="Glycerol uptake facilitator protein"/>
    <property type="match status" value="1"/>
</dbReference>
<accession>A0A7R9LU60</accession>
<dbReference type="GO" id="GO:0015254">
    <property type="term" value="F:glycerol channel activity"/>
    <property type="evidence" value="ECO:0007669"/>
    <property type="project" value="TreeGrafter"/>
</dbReference>
<dbReference type="OrthoDB" id="3222at2759"/>
<gene>
    <name evidence="10" type="ORF">ONB1V03_LOCUS6543</name>
</gene>
<keyword evidence="6 9" id="KW-0472">Membrane</keyword>
<keyword evidence="3 8" id="KW-0813">Transport</keyword>
<reference evidence="10" key="1">
    <citation type="submission" date="2020-11" db="EMBL/GenBank/DDBJ databases">
        <authorList>
            <person name="Tran Van P."/>
        </authorList>
    </citation>
    <scope>NUCLEOTIDE SEQUENCE</scope>
</reference>
<dbReference type="AlphaFoldDB" id="A0A7R9LU60"/>
<keyword evidence="5 9" id="KW-1133">Transmembrane helix</keyword>
<comment type="similarity">
    <text evidence="2 8">Belongs to the MIP/aquaporin (TC 1.A.8) family.</text>
</comment>
<dbReference type="InterPro" id="IPR022357">
    <property type="entry name" value="MIP_CS"/>
</dbReference>
<feature type="transmembrane region" description="Helical" evidence="9">
    <location>
        <begin position="256"/>
        <end position="279"/>
    </location>
</feature>
<dbReference type="InterPro" id="IPR050363">
    <property type="entry name" value="MIP/Aquaporin"/>
</dbReference>
<evidence type="ECO:0000313" key="10">
    <source>
        <dbReference type="EMBL" id="CAD7648003.1"/>
    </source>
</evidence>
<dbReference type="EMBL" id="CAJPVJ010002968">
    <property type="protein sequence ID" value="CAG2167031.1"/>
    <property type="molecule type" value="Genomic_DNA"/>
</dbReference>
<protein>
    <recommendedName>
        <fullName evidence="12">Aquaporin</fullName>
    </recommendedName>
</protein>
<feature type="transmembrane region" description="Helical" evidence="9">
    <location>
        <begin position="31"/>
        <end position="51"/>
    </location>
</feature>
<dbReference type="EMBL" id="OC917793">
    <property type="protein sequence ID" value="CAD7648003.1"/>
    <property type="molecule type" value="Genomic_DNA"/>
</dbReference>
<dbReference type="GO" id="GO:0015250">
    <property type="term" value="F:water channel activity"/>
    <property type="evidence" value="ECO:0007669"/>
    <property type="project" value="TreeGrafter"/>
</dbReference>
<dbReference type="PROSITE" id="PS00221">
    <property type="entry name" value="MIP"/>
    <property type="match status" value="1"/>
</dbReference>
<dbReference type="PANTHER" id="PTHR43829">
    <property type="entry name" value="AQUAPORIN OR AQUAGLYCEROPORIN RELATED"/>
    <property type="match status" value="1"/>
</dbReference>
<evidence type="ECO:0000256" key="5">
    <source>
        <dbReference type="ARBA" id="ARBA00022989"/>
    </source>
</evidence>
<evidence type="ECO:0000256" key="7">
    <source>
        <dbReference type="ARBA" id="ARBA00045280"/>
    </source>
</evidence>
<dbReference type="CDD" id="cd00333">
    <property type="entry name" value="MIP"/>
    <property type="match status" value="1"/>
</dbReference>
<evidence type="ECO:0000256" key="2">
    <source>
        <dbReference type="ARBA" id="ARBA00006175"/>
    </source>
</evidence>